<dbReference type="InterPro" id="IPR050111">
    <property type="entry name" value="C-type_lectin/snaclec_domain"/>
</dbReference>
<dbReference type="Gene3D" id="3.10.100.10">
    <property type="entry name" value="Mannose-Binding Protein A, subunit A"/>
    <property type="match status" value="1"/>
</dbReference>
<dbReference type="InterPro" id="IPR016186">
    <property type="entry name" value="C-type_lectin-like/link_sf"/>
</dbReference>
<dbReference type="PANTHER" id="PTHR22803">
    <property type="entry name" value="MANNOSE, PHOSPHOLIPASE, LECTIN RECEPTOR RELATED"/>
    <property type="match status" value="1"/>
</dbReference>
<gene>
    <name evidence="3" type="ORF">CYNAS_LOCUS7162</name>
</gene>
<keyword evidence="4" id="KW-1185">Reference proteome</keyword>
<dbReference type="CDD" id="cd00037">
    <property type="entry name" value="CLECT"/>
    <property type="match status" value="1"/>
</dbReference>
<dbReference type="InterPro" id="IPR001304">
    <property type="entry name" value="C-type_lectin-like"/>
</dbReference>
<dbReference type="EMBL" id="CATQJL010000112">
    <property type="protein sequence ID" value="CAJ0595179.1"/>
    <property type="molecule type" value="Genomic_DNA"/>
</dbReference>
<name>A0AA36GN59_CYLNA</name>
<evidence type="ECO:0000259" key="2">
    <source>
        <dbReference type="PROSITE" id="PS50041"/>
    </source>
</evidence>
<protein>
    <recommendedName>
        <fullName evidence="2">C-type lectin domain-containing protein</fullName>
    </recommendedName>
</protein>
<evidence type="ECO:0000313" key="3">
    <source>
        <dbReference type="EMBL" id="CAJ0595179.1"/>
    </source>
</evidence>
<keyword evidence="1" id="KW-0732">Signal</keyword>
<proteinExistence type="predicted"/>
<dbReference type="InterPro" id="IPR016187">
    <property type="entry name" value="CTDL_fold"/>
</dbReference>
<sequence length="175" mass="20276">MAGHHELLFYLLVVSLSSCQDMGEPCSGWFQNIRNGHCYMKFCDAKSFDAAQRVCEKYDGHLPYIRNEQENKFVATLSRSGKKKIKLWGHEYMQNHWIGIKLLDGPGGKKWRFANGTEATYFAWQPIEPNNVGGNEDCVHYAPVFGDWMLWNDYECVPKHVDFATYICEKDSCFK</sequence>
<feature type="domain" description="C-type lectin" evidence="2">
    <location>
        <begin position="34"/>
        <end position="156"/>
    </location>
</feature>
<dbReference type="Proteomes" id="UP001176961">
    <property type="component" value="Unassembled WGS sequence"/>
</dbReference>
<feature type="signal peptide" evidence="1">
    <location>
        <begin position="1"/>
        <end position="19"/>
    </location>
</feature>
<dbReference type="SMART" id="SM00034">
    <property type="entry name" value="CLECT"/>
    <property type="match status" value="1"/>
</dbReference>
<feature type="chain" id="PRO_5041329762" description="C-type lectin domain-containing protein" evidence="1">
    <location>
        <begin position="20"/>
        <end position="175"/>
    </location>
</feature>
<dbReference type="Pfam" id="PF00059">
    <property type="entry name" value="Lectin_C"/>
    <property type="match status" value="1"/>
</dbReference>
<comment type="caution">
    <text evidence="3">The sequence shown here is derived from an EMBL/GenBank/DDBJ whole genome shotgun (WGS) entry which is preliminary data.</text>
</comment>
<organism evidence="3 4">
    <name type="scientific">Cylicocyclus nassatus</name>
    <name type="common">Nematode worm</name>
    <dbReference type="NCBI Taxonomy" id="53992"/>
    <lineage>
        <taxon>Eukaryota</taxon>
        <taxon>Metazoa</taxon>
        <taxon>Ecdysozoa</taxon>
        <taxon>Nematoda</taxon>
        <taxon>Chromadorea</taxon>
        <taxon>Rhabditida</taxon>
        <taxon>Rhabditina</taxon>
        <taxon>Rhabditomorpha</taxon>
        <taxon>Strongyloidea</taxon>
        <taxon>Strongylidae</taxon>
        <taxon>Cylicocyclus</taxon>
    </lineage>
</organism>
<reference evidence="3" key="1">
    <citation type="submission" date="2023-07" db="EMBL/GenBank/DDBJ databases">
        <authorList>
            <consortium name="CYATHOMIX"/>
        </authorList>
    </citation>
    <scope>NUCLEOTIDE SEQUENCE</scope>
    <source>
        <strain evidence="3">N/A</strain>
    </source>
</reference>
<dbReference type="AlphaFoldDB" id="A0AA36GN59"/>
<dbReference type="SUPFAM" id="SSF56436">
    <property type="entry name" value="C-type lectin-like"/>
    <property type="match status" value="1"/>
</dbReference>
<dbReference type="PROSITE" id="PS50041">
    <property type="entry name" value="C_TYPE_LECTIN_2"/>
    <property type="match status" value="1"/>
</dbReference>
<evidence type="ECO:0000313" key="4">
    <source>
        <dbReference type="Proteomes" id="UP001176961"/>
    </source>
</evidence>
<accession>A0AA36GN59</accession>
<evidence type="ECO:0000256" key="1">
    <source>
        <dbReference type="SAM" id="SignalP"/>
    </source>
</evidence>